<accession>A0AAJ0CC85</accession>
<comment type="caution">
    <text evidence="2">The sequence shown here is derived from an EMBL/GenBank/DDBJ whole genome shotgun (WGS) entry which is preliminary data.</text>
</comment>
<feature type="transmembrane region" description="Helical" evidence="1">
    <location>
        <begin position="169"/>
        <end position="192"/>
    </location>
</feature>
<sequence>MTFAQKLKGAFQPRFLPFFLVIPIILFQALSLSGCVSTSPVLPDLYIVSFSRNDTSPPIKLRLGYLGICAGNQTDLQCHPTAGSSADDVVASLFPGLLNHTTTVPATKGKNTPPAPSRSDAARALVSAALTLQSRIFVPLLAGAGFLFLAGLAALVVAKRRGTGPLRAATLACLCLSAALAFTACLATSGAAGALEFSTLLGVVGEAAPRTVVRPGVALQVLQWLAFGFTVVFVGGVPWMLKGGGGGGGGGGGQGDSEKYGY</sequence>
<name>A0AAJ0CC85_9PEZI</name>
<keyword evidence="1" id="KW-0812">Transmembrane</keyword>
<dbReference type="EMBL" id="MU838997">
    <property type="protein sequence ID" value="KAK1772803.1"/>
    <property type="molecule type" value="Genomic_DNA"/>
</dbReference>
<dbReference type="RefSeq" id="XP_060289016.1">
    <property type="nucleotide sequence ID" value="XM_060423416.1"/>
</dbReference>
<reference evidence="2" key="1">
    <citation type="submission" date="2023-06" db="EMBL/GenBank/DDBJ databases">
        <title>Genome-scale phylogeny and comparative genomics of the fungal order Sordariales.</title>
        <authorList>
            <consortium name="Lawrence Berkeley National Laboratory"/>
            <person name="Hensen N."/>
            <person name="Bonometti L."/>
            <person name="Westerberg I."/>
            <person name="Brannstrom I.O."/>
            <person name="Guillou S."/>
            <person name="Cros-Aarteil S."/>
            <person name="Calhoun S."/>
            <person name="Haridas S."/>
            <person name="Kuo A."/>
            <person name="Mondo S."/>
            <person name="Pangilinan J."/>
            <person name="Riley R."/>
            <person name="Labutti K."/>
            <person name="Andreopoulos B."/>
            <person name="Lipzen A."/>
            <person name="Chen C."/>
            <person name="Yanf M."/>
            <person name="Daum C."/>
            <person name="Ng V."/>
            <person name="Clum A."/>
            <person name="Steindorff A."/>
            <person name="Ohm R."/>
            <person name="Martin F."/>
            <person name="Silar P."/>
            <person name="Natvig D."/>
            <person name="Lalanne C."/>
            <person name="Gautier V."/>
            <person name="Ament-Velasquez S.L."/>
            <person name="Kruys A."/>
            <person name="Hutchinson M.I."/>
            <person name="Powell A.J."/>
            <person name="Barry K."/>
            <person name="Miller A.N."/>
            <person name="Grigoriev I.V."/>
            <person name="Debuchy R."/>
            <person name="Gladieux P."/>
            <person name="Thoren M.H."/>
            <person name="Johannesson H."/>
        </authorList>
    </citation>
    <scope>NUCLEOTIDE SEQUENCE</scope>
    <source>
        <strain evidence="2">8032-3</strain>
    </source>
</reference>
<organism evidence="2 3">
    <name type="scientific">Phialemonium atrogriseum</name>
    <dbReference type="NCBI Taxonomy" id="1093897"/>
    <lineage>
        <taxon>Eukaryota</taxon>
        <taxon>Fungi</taxon>
        <taxon>Dikarya</taxon>
        <taxon>Ascomycota</taxon>
        <taxon>Pezizomycotina</taxon>
        <taxon>Sordariomycetes</taxon>
        <taxon>Sordariomycetidae</taxon>
        <taxon>Cephalothecales</taxon>
        <taxon>Cephalothecaceae</taxon>
        <taxon>Phialemonium</taxon>
    </lineage>
</organism>
<proteinExistence type="predicted"/>
<keyword evidence="3" id="KW-1185">Reference proteome</keyword>
<feature type="transmembrane region" description="Helical" evidence="1">
    <location>
        <begin position="136"/>
        <end position="157"/>
    </location>
</feature>
<dbReference type="GO" id="GO:0016020">
    <property type="term" value="C:membrane"/>
    <property type="evidence" value="ECO:0007669"/>
    <property type="project" value="InterPro"/>
</dbReference>
<dbReference type="Proteomes" id="UP001244011">
    <property type="component" value="Unassembled WGS sequence"/>
</dbReference>
<dbReference type="InterPro" id="IPR033481">
    <property type="entry name" value="Dni1/Fig1"/>
</dbReference>
<feature type="transmembrane region" description="Helical" evidence="1">
    <location>
        <begin position="221"/>
        <end position="241"/>
    </location>
</feature>
<keyword evidence="1" id="KW-0472">Membrane</keyword>
<dbReference type="AlphaFoldDB" id="A0AAJ0CC85"/>
<dbReference type="GeneID" id="85306603"/>
<dbReference type="PROSITE" id="PS51257">
    <property type="entry name" value="PROKAR_LIPOPROTEIN"/>
    <property type="match status" value="1"/>
</dbReference>
<gene>
    <name evidence="2" type="ORF">QBC33DRAFT_30318</name>
</gene>
<protein>
    <submittedName>
        <fullName evidence="2">Uncharacterized protein</fullName>
    </submittedName>
</protein>
<evidence type="ECO:0000313" key="2">
    <source>
        <dbReference type="EMBL" id="KAK1772803.1"/>
    </source>
</evidence>
<dbReference type="Pfam" id="PF12351">
    <property type="entry name" value="Fig1"/>
    <property type="match status" value="1"/>
</dbReference>
<evidence type="ECO:0000256" key="1">
    <source>
        <dbReference type="SAM" id="Phobius"/>
    </source>
</evidence>
<evidence type="ECO:0000313" key="3">
    <source>
        <dbReference type="Proteomes" id="UP001244011"/>
    </source>
</evidence>
<keyword evidence="1" id="KW-1133">Transmembrane helix</keyword>